<sequence>MASTRTEQQSTSETLWWIFVYLPIILLSIAASVWGIVALVYDATR</sequence>
<protein>
    <submittedName>
        <fullName evidence="2">Uncharacterized protein</fullName>
    </submittedName>
</protein>
<evidence type="ECO:0000313" key="2">
    <source>
        <dbReference type="EMBL" id="MFD1238287.1"/>
    </source>
</evidence>
<dbReference type="RefSeq" id="WP_346090553.1">
    <property type="nucleotide sequence ID" value="NZ_BAABKS010000012.1"/>
</dbReference>
<keyword evidence="1" id="KW-0812">Transmembrane</keyword>
<organism evidence="2 3">
    <name type="scientific">Pseudonocardia benzenivorans</name>
    <dbReference type="NCBI Taxonomy" id="228005"/>
    <lineage>
        <taxon>Bacteria</taxon>
        <taxon>Bacillati</taxon>
        <taxon>Actinomycetota</taxon>
        <taxon>Actinomycetes</taxon>
        <taxon>Pseudonocardiales</taxon>
        <taxon>Pseudonocardiaceae</taxon>
        <taxon>Pseudonocardia</taxon>
    </lineage>
</organism>
<name>A0ABW3VSQ9_9PSEU</name>
<evidence type="ECO:0000256" key="1">
    <source>
        <dbReference type="SAM" id="Phobius"/>
    </source>
</evidence>
<keyword evidence="1" id="KW-0472">Membrane</keyword>
<dbReference type="EMBL" id="JBHTMB010000392">
    <property type="protein sequence ID" value="MFD1238287.1"/>
    <property type="molecule type" value="Genomic_DNA"/>
</dbReference>
<gene>
    <name evidence="2" type="ORF">ACFQ34_33850</name>
</gene>
<evidence type="ECO:0000313" key="3">
    <source>
        <dbReference type="Proteomes" id="UP001597182"/>
    </source>
</evidence>
<feature type="transmembrane region" description="Helical" evidence="1">
    <location>
        <begin position="15"/>
        <end position="41"/>
    </location>
</feature>
<keyword evidence="1" id="KW-1133">Transmembrane helix</keyword>
<comment type="caution">
    <text evidence="2">The sequence shown here is derived from an EMBL/GenBank/DDBJ whole genome shotgun (WGS) entry which is preliminary data.</text>
</comment>
<accession>A0ABW3VSQ9</accession>
<reference evidence="3" key="1">
    <citation type="journal article" date="2019" name="Int. J. Syst. Evol. Microbiol.">
        <title>The Global Catalogue of Microorganisms (GCM) 10K type strain sequencing project: providing services to taxonomists for standard genome sequencing and annotation.</title>
        <authorList>
            <consortium name="The Broad Institute Genomics Platform"/>
            <consortium name="The Broad Institute Genome Sequencing Center for Infectious Disease"/>
            <person name="Wu L."/>
            <person name="Ma J."/>
        </authorList>
    </citation>
    <scope>NUCLEOTIDE SEQUENCE [LARGE SCALE GENOMIC DNA]</scope>
    <source>
        <strain evidence="3">CCUG 49018</strain>
    </source>
</reference>
<keyword evidence="3" id="KW-1185">Reference proteome</keyword>
<proteinExistence type="predicted"/>
<dbReference type="Proteomes" id="UP001597182">
    <property type="component" value="Unassembled WGS sequence"/>
</dbReference>